<evidence type="ECO:0000256" key="1">
    <source>
        <dbReference type="SAM" id="Coils"/>
    </source>
</evidence>
<sequence length="516" mass="55553">MSETIKLENAGPVESLTVPILDEGGITVIKGMNDCGKSLSLEAFQALLGGSQKIRKRFGSPQGVVEGLGATIRLMANARASGECEAVSLTGKLDIGDLIDPGLKNPVAADKERIKTLLTVRGVKADIGLFCPMAGISQDEMKQFASDATLASTHLVDMAARLKTDFEAASRKAGDNAKTAEADARAKRESAEGIDLEAESDGEKLQDRLEVAIRDETTVIQTRDNSVAAFDKVAKARTKLAEAKTNYDGPTLEEAKKRVDEVGDHLDSARVEVAARRKALEAAEEEESRLDTLFRMAIDKRTATAQHEDAMAGWSETIADAANVEEVSNADIQAAVQAVRDARDAAENGVRIRDAKKALAEADDLQSDANLHQNVAEQLRDAAKGTIDVLAKAVKAGALIPVTDDNGKFRFAVKPENGEDRRTYYHNLGPGLRTSIAIREVAACLRDLDPEVIKHAVVVLPQSPWEGLDWLERLRVYKEVKQLGVNVVTGECDKDPANTGGIRAEVFVPNEPEVTA</sequence>
<organism evidence="3">
    <name type="scientific">marine sediment metagenome</name>
    <dbReference type="NCBI Taxonomy" id="412755"/>
    <lineage>
        <taxon>unclassified sequences</taxon>
        <taxon>metagenomes</taxon>
        <taxon>ecological metagenomes</taxon>
    </lineage>
</organism>
<evidence type="ECO:0000256" key="2">
    <source>
        <dbReference type="SAM" id="MobiDB-lite"/>
    </source>
</evidence>
<evidence type="ECO:0008006" key="4">
    <source>
        <dbReference type="Google" id="ProtNLM"/>
    </source>
</evidence>
<reference evidence="3" key="1">
    <citation type="journal article" date="2015" name="Nature">
        <title>Complex archaea that bridge the gap between prokaryotes and eukaryotes.</title>
        <authorList>
            <person name="Spang A."/>
            <person name="Saw J.H."/>
            <person name="Jorgensen S.L."/>
            <person name="Zaremba-Niedzwiedzka K."/>
            <person name="Martijn J."/>
            <person name="Lind A.E."/>
            <person name="van Eijk R."/>
            <person name="Schleper C."/>
            <person name="Guy L."/>
            <person name="Ettema T.J."/>
        </authorList>
    </citation>
    <scope>NUCLEOTIDE SEQUENCE</scope>
</reference>
<name>A0A0F9LD60_9ZZZZ</name>
<protein>
    <recommendedName>
        <fullName evidence="4">Rad50/SbcC-type AAA domain-containing protein</fullName>
    </recommendedName>
</protein>
<dbReference type="SUPFAM" id="SSF52540">
    <property type="entry name" value="P-loop containing nucleoside triphosphate hydrolases"/>
    <property type="match status" value="1"/>
</dbReference>
<dbReference type="InterPro" id="IPR027417">
    <property type="entry name" value="P-loop_NTPase"/>
</dbReference>
<keyword evidence="1" id="KW-0175">Coiled coil</keyword>
<dbReference type="AlphaFoldDB" id="A0A0F9LD60"/>
<proteinExistence type="predicted"/>
<feature type="compositionally biased region" description="Basic and acidic residues" evidence="2">
    <location>
        <begin position="170"/>
        <end position="191"/>
    </location>
</feature>
<accession>A0A0F9LD60</accession>
<comment type="caution">
    <text evidence="3">The sequence shown here is derived from an EMBL/GenBank/DDBJ whole genome shotgun (WGS) entry which is preliminary data.</text>
</comment>
<feature type="coiled-coil region" evidence="1">
    <location>
        <begin position="252"/>
        <end position="286"/>
    </location>
</feature>
<feature type="region of interest" description="Disordered" evidence="2">
    <location>
        <begin position="170"/>
        <end position="201"/>
    </location>
</feature>
<dbReference type="EMBL" id="LAZR01007447">
    <property type="protein sequence ID" value="KKM85206.1"/>
    <property type="molecule type" value="Genomic_DNA"/>
</dbReference>
<evidence type="ECO:0000313" key="3">
    <source>
        <dbReference type="EMBL" id="KKM85206.1"/>
    </source>
</evidence>
<dbReference type="Gene3D" id="3.40.50.300">
    <property type="entry name" value="P-loop containing nucleotide triphosphate hydrolases"/>
    <property type="match status" value="1"/>
</dbReference>
<gene>
    <name evidence="3" type="ORF">LCGC14_1291400</name>
</gene>